<evidence type="ECO:0008006" key="3">
    <source>
        <dbReference type="Google" id="ProtNLM"/>
    </source>
</evidence>
<dbReference type="RefSeq" id="WP_310952162.1">
    <property type="nucleotide sequence ID" value="NZ_JAVLUS010000024.1"/>
</dbReference>
<keyword evidence="2" id="KW-1185">Reference proteome</keyword>
<evidence type="ECO:0000313" key="2">
    <source>
        <dbReference type="Proteomes" id="UP001265083"/>
    </source>
</evidence>
<protein>
    <recommendedName>
        <fullName evidence="3">YozE SAM-like domain-containing protein</fullName>
    </recommendedName>
</protein>
<accession>A0ABU2GY24</accession>
<gene>
    <name evidence="1" type="ORF">RD149_21710</name>
</gene>
<comment type="caution">
    <text evidence="1">The sequence shown here is derived from an EMBL/GenBank/DDBJ whole genome shotgun (WGS) entry which is preliminary data.</text>
</comment>
<evidence type="ECO:0000313" key="1">
    <source>
        <dbReference type="EMBL" id="MDS1116364.1"/>
    </source>
</evidence>
<name>A0ABU2GY24_9ACTN</name>
<proteinExistence type="predicted"/>
<reference evidence="1 2" key="1">
    <citation type="submission" date="2023-08" db="EMBL/GenBank/DDBJ databases">
        <title>Bioegradation of LLDPE and BLDPE plastic by marine bacteria from coast plastic debris.</title>
        <authorList>
            <person name="Rong Z."/>
        </authorList>
    </citation>
    <scope>NUCLEOTIDE SEQUENCE [LARGE SCALE GENOMIC DNA]</scope>
    <source>
        <strain evidence="1 2">Z-2</strain>
    </source>
</reference>
<dbReference type="Proteomes" id="UP001265083">
    <property type="component" value="Unassembled WGS sequence"/>
</dbReference>
<dbReference type="EMBL" id="JAVLUS010000024">
    <property type="protein sequence ID" value="MDS1116364.1"/>
    <property type="molecule type" value="Genomic_DNA"/>
</dbReference>
<sequence>MNTPNVNVKQDATTWIADRAGDDHDFARWLRQVNANACDYSGQPLAELPDWSWRDDYDQGLSPADSFVDALASWVQFDD</sequence>
<organism evidence="1 2">
    <name type="scientific">Gordonia westfalica</name>
    <dbReference type="NCBI Taxonomy" id="158898"/>
    <lineage>
        <taxon>Bacteria</taxon>
        <taxon>Bacillati</taxon>
        <taxon>Actinomycetota</taxon>
        <taxon>Actinomycetes</taxon>
        <taxon>Mycobacteriales</taxon>
        <taxon>Gordoniaceae</taxon>
        <taxon>Gordonia</taxon>
    </lineage>
</organism>